<dbReference type="GO" id="GO:0005886">
    <property type="term" value="C:plasma membrane"/>
    <property type="evidence" value="ECO:0007669"/>
    <property type="project" value="TreeGrafter"/>
</dbReference>
<dbReference type="InParanoid" id="C5LAC4"/>
<dbReference type="InterPro" id="IPR006153">
    <property type="entry name" value="Cation/H_exchanger_TM"/>
</dbReference>
<evidence type="ECO:0000259" key="10">
    <source>
        <dbReference type="Pfam" id="PF00999"/>
    </source>
</evidence>
<comment type="subcellular location">
    <subcellularLocation>
        <location evidence="1">Membrane</location>
        <topology evidence="1">Multi-pass membrane protein</topology>
    </subcellularLocation>
</comment>
<dbReference type="AlphaFoldDB" id="C5LAC4"/>
<reference evidence="11 12" key="1">
    <citation type="submission" date="2008-07" db="EMBL/GenBank/DDBJ databases">
        <authorList>
            <person name="El-Sayed N."/>
            <person name="Caler E."/>
            <person name="Inman J."/>
            <person name="Amedeo P."/>
            <person name="Hass B."/>
            <person name="Wortman J."/>
        </authorList>
    </citation>
    <scope>NUCLEOTIDE SEQUENCE [LARGE SCALE GENOMIC DNA]</scope>
    <source>
        <strain evidence="12">ATCC 50983 / TXsc</strain>
    </source>
</reference>
<keyword evidence="7 9" id="KW-0472">Membrane</keyword>
<evidence type="ECO:0000256" key="1">
    <source>
        <dbReference type="ARBA" id="ARBA00004141"/>
    </source>
</evidence>
<keyword evidence="3 9" id="KW-0812">Transmembrane</keyword>
<dbReference type="Pfam" id="PF00999">
    <property type="entry name" value="Na_H_Exchanger"/>
    <property type="match status" value="1"/>
</dbReference>
<keyword evidence="8" id="KW-0739">Sodium transport</keyword>
<evidence type="ECO:0000256" key="4">
    <source>
        <dbReference type="ARBA" id="ARBA00022989"/>
    </source>
</evidence>
<evidence type="ECO:0000256" key="9">
    <source>
        <dbReference type="SAM" id="Phobius"/>
    </source>
</evidence>
<organism evidence="12">
    <name type="scientific">Perkinsus marinus (strain ATCC 50983 / TXsc)</name>
    <dbReference type="NCBI Taxonomy" id="423536"/>
    <lineage>
        <taxon>Eukaryota</taxon>
        <taxon>Sar</taxon>
        <taxon>Alveolata</taxon>
        <taxon>Perkinsozoa</taxon>
        <taxon>Perkinsea</taxon>
        <taxon>Perkinsida</taxon>
        <taxon>Perkinsidae</taxon>
        <taxon>Perkinsus</taxon>
    </lineage>
</organism>
<evidence type="ECO:0000256" key="3">
    <source>
        <dbReference type="ARBA" id="ARBA00022692"/>
    </source>
</evidence>
<feature type="transmembrane region" description="Helical" evidence="9">
    <location>
        <begin position="287"/>
        <end position="305"/>
    </location>
</feature>
<dbReference type="GeneID" id="9065418"/>
<feature type="transmembrane region" description="Helical" evidence="9">
    <location>
        <begin position="247"/>
        <end position="266"/>
    </location>
</feature>
<evidence type="ECO:0000256" key="7">
    <source>
        <dbReference type="ARBA" id="ARBA00023136"/>
    </source>
</evidence>
<feature type="transmembrane region" description="Helical" evidence="9">
    <location>
        <begin position="128"/>
        <end position="148"/>
    </location>
</feature>
<keyword evidence="5" id="KW-0915">Sodium</keyword>
<dbReference type="RefSeq" id="XP_002774564.1">
    <property type="nucleotide sequence ID" value="XM_002774518.1"/>
</dbReference>
<keyword evidence="12" id="KW-1185">Reference proteome</keyword>
<dbReference type="GO" id="GO:0015385">
    <property type="term" value="F:sodium:proton antiporter activity"/>
    <property type="evidence" value="ECO:0007669"/>
    <property type="project" value="InterPro"/>
</dbReference>
<dbReference type="GO" id="GO:0051453">
    <property type="term" value="P:regulation of intracellular pH"/>
    <property type="evidence" value="ECO:0007669"/>
    <property type="project" value="TreeGrafter"/>
</dbReference>
<dbReference type="GO" id="GO:0015386">
    <property type="term" value="F:potassium:proton antiporter activity"/>
    <property type="evidence" value="ECO:0007669"/>
    <property type="project" value="TreeGrafter"/>
</dbReference>
<evidence type="ECO:0000256" key="5">
    <source>
        <dbReference type="ARBA" id="ARBA00023053"/>
    </source>
</evidence>
<evidence type="ECO:0000313" key="11">
    <source>
        <dbReference type="EMBL" id="EER06380.1"/>
    </source>
</evidence>
<accession>C5LAC4</accession>
<feature type="transmembrane region" description="Helical" evidence="9">
    <location>
        <begin position="85"/>
        <end position="108"/>
    </location>
</feature>
<protein>
    <submittedName>
        <fullName evidence="11">Sodium/hydrogen exchanger, putative</fullName>
    </submittedName>
</protein>
<dbReference type="OrthoDB" id="196264at2759"/>
<proteinExistence type="predicted"/>
<feature type="transmembrane region" description="Helical" evidence="9">
    <location>
        <begin position="220"/>
        <end position="241"/>
    </location>
</feature>
<sequence length="439" mass="47964">MSSLDNDTSAYESLVSVNSILFSTALLLTFVWGYFINTGKSRHISQSTGAVIIGFIMGVQQPIEGTDPVAVMALMRGSKYRPNKTLHSLVFGESVLNDAVAIVLFASYQHVYFSDQEVPSGISRSPLLGFLTVTLGSIIFGVLSGALVSGTYRKSSLGEYPKYEIACMFLSIYLTFSLAELLGLSGIMTIFFFGLILGRYNFHNLSKASQVASKLVFETIAFISETLVFLYLGVVACMSIGEYHWNLLLIIFTMLLIVFARACNVFPLAWVLNHSTRHEPISRNSQIVLWLAGIRGAIAFVLMLRVPARVGDDTRDLLVTTTISVVFITTLAGESLVERVAVMLGELRPVVGVLSSHDATTEPEITISGSTLDTPLFYVPPSGAPTGQATLTMELAERLSGAIEYVDRKYIQRHLGGADDQSMLEDASSHHHLSDFSQQ</sequence>
<feature type="transmembrane region" description="Helical" evidence="9">
    <location>
        <begin position="20"/>
        <end position="37"/>
    </location>
</feature>
<dbReference type="PANTHER" id="PTHR10110:SF187">
    <property type="entry name" value="SODIUM_HYDROGEN EXCHANGER"/>
    <property type="match status" value="1"/>
</dbReference>
<feature type="domain" description="Cation/H+ exchanger transmembrane" evidence="10">
    <location>
        <begin position="24"/>
        <end position="333"/>
    </location>
</feature>
<dbReference type="EMBL" id="GG680729">
    <property type="protein sequence ID" value="EER06380.1"/>
    <property type="molecule type" value="Genomic_DNA"/>
</dbReference>
<gene>
    <name evidence="11" type="ORF">Pmar_PMAR006148</name>
</gene>
<dbReference type="GO" id="GO:0098719">
    <property type="term" value="P:sodium ion import across plasma membrane"/>
    <property type="evidence" value="ECO:0007669"/>
    <property type="project" value="TreeGrafter"/>
</dbReference>
<dbReference type="Proteomes" id="UP000007800">
    <property type="component" value="Unassembled WGS sequence"/>
</dbReference>
<evidence type="ECO:0000256" key="8">
    <source>
        <dbReference type="ARBA" id="ARBA00023201"/>
    </source>
</evidence>
<dbReference type="PANTHER" id="PTHR10110">
    <property type="entry name" value="SODIUM/HYDROGEN EXCHANGER"/>
    <property type="match status" value="1"/>
</dbReference>
<keyword evidence="4 9" id="KW-1133">Transmembrane helix</keyword>
<name>C5LAC4_PERM5</name>
<evidence type="ECO:0000256" key="6">
    <source>
        <dbReference type="ARBA" id="ARBA00023065"/>
    </source>
</evidence>
<evidence type="ECO:0000313" key="12">
    <source>
        <dbReference type="Proteomes" id="UP000007800"/>
    </source>
</evidence>
<keyword evidence="2" id="KW-0813">Transport</keyword>
<dbReference type="InterPro" id="IPR018422">
    <property type="entry name" value="Cation/H_exchanger_CPA1"/>
</dbReference>
<evidence type="ECO:0000256" key="2">
    <source>
        <dbReference type="ARBA" id="ARBA00022448"/>
    </source>
</evidence>
<dbReference type="Gene3D" id="6.10.140.1330">
    <property type="match status" value="1"/>
</dbReference>
<feature type="transmembrane region" description="Helical" evidence="9">
    <location>
        <begin position="182"/>
        <end position="200"/>
    </location>
</feature>
<keyword evidence="6" id="KW-0406">Ion transport</keyword>